<sequence length="531" mass="57841">MDMDDVAAMLASSSVDFAFMDETTRILTQHVYSAFPSPPPLPTSVAAAASSSPAPPPDDGADRISFLPDDILRGVVSRLPVKDAARTTALSRRWRRVWPSIPLALADAHFPHAAVSRALAAHPGPFRSIHITGASMPAHPAGVARRLHLLAARGVQELVFVNRPPATTTMAAAAQPQLVEIPGGGLFSCTSLTRLHIGFWSIPDTSVLPPAAVFPCLRELGLGCVAADERDLAFLIERCPVLEKLVVIVSCCAVPIRIRSSSLRCVQVCSSVVPEITVGHASVLERLLLWQVWGKSSGPVTLSTRIRIGYAPNLRFLGFLVPGMHQLQIGNTLIKAGTKACPSITVPSVRILAVQVKLGTHIKAMMLPSFLRCFPNTETLYVQSEDDDIIHPRGRGLASISGNGQLDLKFWEETDPIECVQRSVKKVILRDFRGRRSELDFLRFVAERAQVLEKMVVEMAHGFSPSDQVGAKLKTFMGAAKWANRCCKLTVSDNPFSEEKGTPWCYLRAFERSIEDPFDASKCVDGKCQSN</sequence>
<evidence type="ECO:0000256" key="1">
    <source>
        <dbReference type="SAM" id="MobiDB-lite"/>
    </source>
</evidence>
<dbReference type="PROSITE" id="PS50181">
    <property type="entry name" value="FBOX"/>
    <property type="match status" value="1"/>
</dbReference>
<gene>
    <name evidence="3" type="ORF">URODEC1_LOCUS69378</name>
</gene>
<dbReference type="InterPro" id="IPR032675">
    <property type="entry name" value="LRR_dom_sf"/>
</dbReference>
<dbReference type="EMBL" id="OZ075137">
    <property type="protein sequence ID" value="CAL5009178.1"/>
    <property type="molecule type" value="Genomic_DNA"/>
</dbReference>
<dbReference type="InterPro" id="IPR036047">
    <property type="entry name" value="F-box-like_dom_sf"/>
</dbReference>
<name>A0ABC9BVY8_9POAL</name>
<dbReference type="Gene3D" id="3.80.10.10">
    <property type="entry name" value="Ribonuclease Inhibitor"/>
    <property type="match status" value="1"/>
</dbReference>
<dbReference type="Proteomes" id="UP001497457">
    <property type="component" value="Chromosome 27b"/>
</dbReference>
<dbReference type="PANTHER" id="PTHR32141">
    <property type="match status" value="1"/>
</dbReference>
<dbReference type="SUPFAM" id="SSF52047">
    <property type="entry name" value="RNI-like"/>
    <property type="match status" value="1"/>
</dbReference>
<feature type="region of interest" description="Disordered" evidence="1">
    <location>
        <begin position="43"/>
        <end position="63"/>
    </location>
</feature>
<evidence type="ECO:0000313" key="4">
    <source>
        <dbReference type="Proteomes" id="UP001497457"/>
    </source>
</evidence>
<evidence type="ECO:0000259" key="2">
    <source>
        <dbReference type="PROSITE" id="PS50181"/>
    </source>
</evidence>
<protein>
    <recommendedName>
        <fullName evidence="2">F-box domain-containing protein</fullName>
    </recommendedName>
</protein>
<dbReference type="CDD" id="cd22160">
    <property type="entry name" value="F-box_AtFBL13-like"/>
    <property type="match status" value="1"/>
</dbReference>
<keyword evidence="4" id="KW-1185">Reference proteome</keyword>
<dbReference type="InterPro" id="IPR055302">
    <property type="entry name" value="F-box_dom-containing"/>
</dbReference>
<dbReference type="Pfam" id="PF00646">
    <property type="entry name" value="F-box"/>
    <property type="match status" value="1"/>
</dbReference>
<dbReference type="InterPro" id="IPR053781">
    <property type="entry name" value="F-box_AtFBL13-like"/>
</dbReference>
<dbReference type="Pfam" id="PF08387">
    <property type="entry name" value="FBD"/>
    <property type="match status" value="1"/>
</dbReference>
<accession>A0ABC9BVY8</accession>
<dbReference type="InterPro" id="IPR055411">
    <property type="entry name" value="LRR_FXL15/At3g58940/PEG3-like"/>
</dbReference>
<proteinExistence type="predicted"/>
<feature type="domain" description="F-box" evidence="2">
    <location>
        <begin position="61"/>
        <end position="113"/>
    </location>
</feature>
<dbReference type="AlphaFoldDB" id="A0ABC9BVY8"/>
<dbReference type="SUPFAM" id="SSF81383">
    <property type="entry name" value="F-box domain"/>
    <property type="match status" value="1"/>
</dbReference>
<dbReference type="InterPro" id="IPR001810">
    <property type="entry name" value="F-box_dom"/>
</dbReference>
<dbReference type="PANTHER" id="PTHR32141:SF181">
    <property type="entry name" value="F-BOX DOMAIN-CONTAINING PROTEIN"/>
    <property type="match status" value="1"/>
</dbReference>
<dbReference type="InterPro" id="IPR006566">
    <property type="entry name" value="FBD"/>
</dbReference>
<feature type="compositionally biased region" description="Low complexity" evidence="1">
    <location>
        <begin position="43"/>
        <end position="52"/>
    </location>
</feature>
<evidence type="ECO:0000313" key="3">
    <source>
        <dbReference type="EMBL" id="CAL5009178.1"/>
    </source>
</evidence>
<organism evidence="3 4">
    <name type="scientific">Urochloa decumbens</name>
    <dbReference type="NCBI Taxonomy" id="240449"/>
    <lineage>
        <taxon>Eukaryota</taxon>
        <taxon>Viridiplantae</taxon>
        <taxon>Streptophyta</taxon>
        <taxon>Embryophyta</taxon>
        <taxon>Tracheophyta</taxon>
        <taxon>Spermatophyta</taxon>
        <taxon>Magnoliopsida</taxon>
        <taxon>Liliopsida</taxon>
        <taxon>Poales</taxon>
        <taxon>Poaceae</taxon>
        <taxon>PACMAD clade</taxon>
        <taxon>Panicoideae</taxon>
        <taxon>Panicodae</taxon>
        <taxon>Paniceae</taxon>
        <taxon>Melinidinae</taxon>
        <taxon>Urochloa</taxon>
    </lineage>
</organism>
<dbReference type="Pfam" id="PF24758">
    <property type="entry name" value="LRR_At5g56370"/>
    <property type="match status" value="1"/>
</dbReference>
<reference evidence="3" key="1">
    <citation type="submission" date="2024-10" db="EMBL/GenBank/DDBJ databases">
        <authorList>
            <person name="Ryan C."/>
        </authorList>
    </citation>
    <scope>NUCLEOTIDE SEQUENCE [LARGE SCALE GENOMIC DNA]</scope>
</reference>
<dbReference type="Gene3D" id="1.20.1280.50">
    <property type="match status" value="1"/>
</dbReference>